<proteinExistence type="inferred from homology"/>
<evidence type="ECO:0000313" key="2">
    <source>
        <dbReference type="EMBL" id="RDY06430.1"/>
    </source>
</evidence>
<evidence type="ECO:0000313" key="3">
    <source>
        <dbReference type="Proteomes" id="UP000257109"/>
    </source>
</evidence>
<dbReference type="InterPro" id="IPR023213">
    <property type="entry name" value="CAT-like_dom_sf"/>
</dbReference>
<accession>A0A371HUH4</accession>
<comment type="similarity">
    <text evidence="1">Belongs to the plant acyltransferase family.</text>
</comment>
<dbReference type="GO" id="GO:0016747">
    <property type="term" value="F:acyltransferase activity, transferring groups other than amino-acyl groups"/>
    <property type="evidence" value="ECO:0007669"/>
    <property type="project" value="TreeGrafter"/>
</dbReference>
<keyword evidence="2" id="KW-0012">Acyltransferase</keyword>
<dbReference type="OrthoDB" id="671439at2759"/>
<evidence type="ECO:0000256" key="1">
    <source>
        <dbReference type="ARBA" id="ARBA00009861"/>
    </source>
</evidence>
<sequence length="482" mass="53098">MAAPHGNDPRSIVTISRVVSVHPKLVQPQRILTLSNLDRQCPNLMHLVFFYNNLFHHQSLKDLSLNSVFSSLKSGLEETLTLWYPGAGRLRPNQSDGKLDLWCNNLGAVLAEAETSVKISQLGNLSEYNEFFEKLVYKPAFDGNFSNMPLIVAQVTKFGCGGYSIGIGTSHSLFDGPATYDFLCAWASNSEIAKGRSRSDELPKPVHERGILLSGRLQAPKGTINFPSDSSLNVKQARGAMAIDHLYQLIMQTASGQKGFPMQIGGPSNPKKCVLKTYHLSGAMIEDLKRKHFPMQRGRSLPFSTFEVLTAHLWKARTKALGVKKEKVVCLQFAVDVRNKTRPALPKSFSGNAYVLASIMMPVVELEDASHEGIVEKIREAKSNVNEEYVKAYVGALDGAQQASCLPPLKELTLVSDWTRMPFHNIDFFGGKKAAYACPLATPIPQVAYFVQSPVDSKGVDVRIGFEEEAVSAFTKCFLSIA</sequence>
<dbReference type="Gene3D" id="3.30.559.10">
    <property type="entry name" value="Chloramphenicol acetyltransferase-like domain"/>
    <property type="match status" value="2"/>
</dbReference>
<dbReference type="Pfam" id="PF02458">
    <property type="entry name" value="Transferase"/>
    <property type="match status" value="1"/>
</dbReference>
<dbReference type="InterPro" id="IPR050317">
    <property type="entry name" value="Plant_Fungal_Acyltransferase"/>
</dbReference>
<keyword evidence="2" id="KW-0808">Transferase</keyword>
<dbReference type="EMBL" id="QJKJ01001688">
    <property type="protein sequence ID" value="RDY06430.1"/>
    <property type="molecule type" value="Genomic_DNA"/>
</dbReference>
<dbReference type="PANTHER" id="PTHR31642">
    <property type="entry name" value="TRICHOTHECENE 3-O-ACETYLTRANSFERASE"/>
    <property type="match status" value="1"/>
</dbReference>
<dbReference type="Proteomes" id="UP000257109">
    <property type="component" value="Unassembled WGS sequence"/>
</dbReference>
<comment type="caution">
    <text evidence="2">The sequence shown here is derived from an EMBL/GenBank/DDBJ whole genome shotgun (WGS) entry which is preliminary data.</text>
</comment>
<organism evidence="2 3">
    <name type="scientific">Mucuna pruriens</name>
    <name type="common">Velvet bean</name>
    <name type="synonym">Dolichos pruriens</name>
    <dbReference type="NCBI Taxonomy" id="157652"/>
    <lineage>
        <taxon>Eukaryota</taxon>
        <taxon>Viridiplantae</taxon>
        <taxon>Streptophyta</taxon>
        <taxon>Embryophyta</taxon>
        <taxon>Tracheophyta</taxon>
        <taxon>Spermatophyta</taxon>
        <taxon>Magnoliopsida</taxon>
        <taxon>eudicotyledons</taxon>
        <taxon>Gunneridae</taxon>
        <taxon>Pentapetalae</taxon>
        <taxon>rosids</taxon>
        <taxon>fabids</taxon>
        <taxon>Fabales</taxon>
        <taxon>Fabaceae</taxon>
        <taxon>Papilionoideae</taxon>
        <taxon>50 kb inversion clade</taxon>
        <taxon>NPAAA clade</taxon>
        <taxon>indigoferoid/millettioid clade</taxon>
        <taxon>Phaseoleae</taxon>
        <taxon>Mucuna</taxon>
    </lineage>
</organism>
<dbReference type="AlphaFoldDB" id="A0A371HUH4"/>
<feature type="non-terminal residue" evidence="2">
    <location>
        <position position="1"/>
    </location>
</feature>
<keyword evidence="3" id="KW-1185">Reference proteome</keyword>
<reference evidence="2" key="1">
    <citation type="submission" date="2018-05" db="EMBL/GenBank/DDBJ databases">
        <title>Draft genome of Mucuna pruriens seed.</title>
        <authorList>
            <person name="Nnadi N.E."/>
            <person name="Vos R."/>
            <person name="Hasami M.H."/>
            <person name="Devisetty U.K."/>
            <person name="Aguiy J.C."/>
        </authorList>
    </citation>
    <scope>NUCLEOTIDE SEQUENCE [LARGE SCALE GENOMIC DNA]</scope>
    <source>
        <strain evidence="2">JCA_2017</strain>
    </source>
</reference>
<protein>
    <submittedName>
        <fullName evidence="2">Brassinosteroid-related acyltransferase 1</fullName>
    </submittedName>
</protein>
<name>A0A371HUH4_MUCPR</name>
<dbReference type="PANTHER" id="PTHR31642:SF145">
    <property type="entry name" value="BRASSINOSTEROID-RELATED ACYLTRANSFERASE 1"/>
    <property type="match status" value="1"/>
</dbReference>
<gene>
    <name evidence="2" type="primary">BAT1</name>
    <name evidence="2" type="ORF">CR513_09575</name>
</gene>